<name>A0ABP7WPV7_9SPHI</name>
<accession>A0ABP7WPV7</accession>
<proteinExistence type="predicted"/>
<dbReference type="NCBIfam" id="NF010047">
    <property type="entry name" value="PRK13523.1"/>
    <property type="match status" value="1"/>
</dbReference>
<gene>
    <name evidence="7" type="ORF">GCM10022392_14720</name>
</gene>
<keyword evidence="2" id="KW-0285">Flavoprotein</keyword>
<comment type="cofactor">
    <cofactor evidence="1">
        <name>FMN</name>
        <dbReference type="ChEBI" id="CHEBI:58210"/>
    </cofactor>
</comment>
<evidence type="ECO:0000256" key="3">
    <source>
        <dbReference type="ARBA" id="ARBA00022643"/>
    </source>
</evidence>
<dbReference type="InterPro" id="IPR044152">
    <property type="entry name" value="YqjM-like"/>
</dbReference>
<dbReference type="PANTHER" id="PTHR43303">
    <property type="entry name" value="NADPH DEHYDROGENASE C23G7.10C-RELATED"/>
    <property type="match status" value="1"/>
</dbReference>
<evidence type="ECO:0000256" key="1">
    <source>
        <dbReference type="ARBA" id="ARBA00001917"/>
    </source>
</evidence>
<dbReference type="Proteomes" id="UP001500841">
    <property type="component" value="Unassembled WGS sequence"/>
</dbReference>
<dbReference type="Pfam" id="PF00724">
    <property type="entry name" value="Oxidored_FMN"/>
    <property type="match status" value="1"/>
</dbReference>
<evidence type="ECO:0000313" key="7">
    <source>
        <dbReference type="EMBL" id="GAA4093337.1"/>
    </source>
</evidence>
<dbReference type="InterPro" id="IPR001155">
    <property type="entry name" value="OxRdtase_FMN_N"/>
</dbReference>
<dbReference type="Gene3D" id="3.20.20.70">
    <property type="entry name" value="Aldolase class I"/>
    <property type="match status" value="1"/>
</dbReference>
<sequence length="371" mass="41057">MIADVTVHIYRKNINMAHLFSTLKIKDTEFKNRIVVSPMCQYSSQEGFADNWHLVHLGSRAVGGAALVITEAIAVSPEGRISHGDLGIYKDEHIVKLKEITDFIHEQGALAGTQLAHAGRKASHELPWKGNAQIPSDQSNGWKSVAPSAVPFKETEEAPIALDKVGIEKVKADFKAAAARTLAAGFDVIEIHAAHGYLIHEFYSPLSNKRTDEYGGSFENRIRLLLEIIDSIRQVWPATKPLFVRISSTDWTEGGWTADESVELAKILKDKGVDLVDCSSGGNVLAPIPLKPGYQVEFAEALRKTGILTGAVGLITESKQADDIIRNEQADMVIIARELLRDPHFPLRAAHELGFDEIKWPVQYERAKWQK</sequence>
<comment type="caution">
    <text evidence="7">The sequence shown here is derived from an EMBL/GenBank/DDBJ whole genome shotgun (WGS) entry which is preliminary data.</text>
</comment>
<keyword evidence="3" id="KW-0288">FMN</keyword>
<evidence type="ECO:0000259" key="6">
    <source>
        <dbReference type="Pfam" id="PF00724"/>
    </source>
</evidence>
<reference evidence="8" key="1">
    <citation type="journal article" date="2019" name="Int. J. Syst. Evol. Microbiol.">
        <title>The Global Catalogue of Microorganisms (GCM) 10K type strain sequencing project: providing services to taxonomists for standard genome sequencing and annotation.</title>
        <authorList>
            <consortium name="The Broad Institute Genomics Platform"/>
            <consortium name="The Broad Institute Genome Sequencing Center for Infectious Disease"/>
            <person name="Wu L."/>
            <person name="Ma J."/>
        </authorList>
    </citation>
    <scope>NUCLEOTIDE SEQUENCE [LARGE SCALE GENOMIC DNA]</scope>
    <source>
        <strain evidence="8">JCM 17085</strain>
    </source>
</reference>
<keyword evidence="5" id="KW-0560">Oxidoreductase</keyword>
<evidence type="ECO:0000256" key="4">
    <source>
        <dbReference type="ARBA" id="ARBA00022857"/>
    </source>
</evidence>
<organism evidence="7 8">
    <name type="scientific">Mucilaginibacter panaciglaebae</name>
    <dbReference type="NCBI Taxonomy" id="502331"/>
    <lineage>
        <taxon>Bacteria</taxon>
        <taxon>Pseudomonadati</taxon>
        <taxon>Bacteroidota</taxon>
        <taxon>Sphingobacteriia</taxon>
        <taxon>Sphingobacteriales</taxon>
        <taxon>Sphingobacteriaceae</taxon>
        <taxon>Mucilaginibacter</taxon>
    </lineage>
</organism>
<evidence type="ECO:0000256" key="5">
    <source>
        <dbReference type="ARBA" id="ARBA00023002"/>
    </source>
</evidence>
<protein>
    <submittedName>
        <fullName evidence="7">NADH:flavin oxidoreductase/NADH oxidase</fullName>
    </submittedName>
</protein>
<keyword evidence="4" id="KW-0521">NADP</keyword>
<dbReference type="CDD" id="cd02932">
    <property type="entry name" value="OYE_YqiM_FMN"/>
    <property type="match status" value="1"/>
</dbReference>
<evidence type="ECO:0000256" key="2">
    <source>
        <dbReference type="ARBA" id="ARBA00022630"/>
    </source>
</evidence>
<dbReference type="SUPFAM" id="SSF51395">
    <property type="entry name" value="FMN-linked oxidoreductases"/>
    <property type="match status" value="1"/>
</dbReference>
<dbReference type="PANTHER" id="PTHR43303:SF4">
    <property type="entry name" value="NADPH DEHYDROGENASE C23G7.10C-RELATED"/>
    <property type="match status" value="1"/>
</dbReference>
<dbReference type="InterPro" id="IPR013785">
    <property type="entry name" value="Aldolase_TIM"/>
</dbReference>
<evidence type="ECO:0000313" key="8">
    <source>
        <dbReference type="Proteomes" id="UP001500841"/>
    </source>
</evidence>
<dbReference type="EMBL" id="BAABCV010000004">
    <property type="protein sequence ID" value="GAA4093337.1"/>
    <property type="molecule type" value="Genomic_DNA"/>
</dbReference>
<feature type="domain" description="NADH:flavin oxidoreductase/NADH oxidase N-terminal" evidence="6">
    <location>
        <begin position="19"/>
        <end position="353"/>
    </location>
</feature>
<keyword evidence="8" id="KW-1185">Reference proteome</keyword>